<dbReference type="Proteomes" id="UP000013097">
    <property type="component" value="Unassembled WGS sequence"/>
</dbReference>
<feature type="transmembrane region" description="Helical" evidence="1">
    <location>
        <begin position="128"/>
        <end position="157"/>
    </location>
</feature>
<feature type="transmembrane region" description="Helical" evidence="1">
    <location>
        <begin position="169"/>
        <end position="191"/>
    </location>
</feature>
<evidence type="ECO:0000313" key="2">
    <source>
        <dbReference type="EMBL" id="ENY99678.1"/>
    </source>
</evidence>
<organism evidence="2 3">
    <name type="scientific">Clostridium thermobutyricum</name>
    <dbReference type="NCBI Taxonomy" id="29372"/>
    <lineage>
        <taxon>Bacteria</taxon>
        <taxon>Bacillati</taxon>
        <taxon>Bacillota</taxon>
        <taxon>Clostridia</taxon>
        <taxon>Eubacteriales</taxon>
        <taxon>Clostridiaceae</taxon>
        <taxon>Clostridium</taxon>
    </lineage>
</organism>
<proteinExistence type="predicted"/>
<feature type="transmembrane region" description="Helical" evidence="1">
    <location>
        <begin position="64"/>
        <end position="82"/>
    </location>
</feature>
<dbReference type="PATRIC" id="fig|999411.4.peg.2733"/>
<dbReference type="AlphaFoldDB" id="N9XUU7"/>
<protein>
    <submittedName>
        <fullName evidence="2">Uncharacterized protein</fullName>
    </submittedName>
</protein>
<name>N9XUU7_9CLOT</name>
<sequence>MSDNLKIKLDNVSKVAITIIGLLLILLNYNEERKIMFLTALFFIICLIREFLKKDIMSFFKKTLEINVLLIPITLSIYKPIIKLLLNKTQSLDIVNIFIVIGVLVYIIYLVIVPEIIMKLKSEFNKKIVLGCIDSIVTIIFNVIMISLFGVMMGYIIKNTITQFFENYISGFLVKFSFIYIFYVAFSYVMINGKLIKEKKRSIHKNISESVYNFSNDNSNNKFL</sequence>
<keyword evidence="1" id="KW-0812">Transmembrane</keyword>
<comment type="caution">
    <text evidence="2">The sequence shown here is derived from an EMBL/GenBank/DDBJ whole genome shotgun (WGS) entry which is preliminary data.</text>
</comment>
<feature type="transmembrane region" description="Helical" evidence="1">
    <location>
        <begin position="35"/>
        <end position="52"/>
    </location>
</feature>
<keyword evidence="3" id="KW-1185">Reference proteome</keyword>
<gene>
    <name evidence="2" type="ORF">HMPREF1092_02814</name>
</gene>
<accession>N9XUU7</accession>
<keyword evidence="1" id="KW-0472">Membrane</keyword>
<feature type="transmembrane region" description="Helical" evidence="1">
    <location>
        <begin position="94"/>
        <end position="116"/>
    </location>
</feature>
<feature type="transmembrane region" description="Helical" evidence="1">
    <location>
        <begin position="12"/>
        <end position="29"/>
    </location>
</feature>
<dbReference type="EMBL" id="AGYT01000019">
    <property type="protein sequence ID" value="ENY99678.1"/>
    <property type="molecule type" value="Genomic_DNA"/>
</dbReference>
<dbReference type="HOGENOM" id="CLU_1233275_0_0_9"/>
<reference evidence="2 3" key="1">
    <citation type="submission" date="2013-01" db="EMBL/GenBank/DDBJ databases">
        <title>The Genome Sequence of Clostridium colicanis 209318.</title>
        <authorList>
            <consortium name="The Broad Institute Genome Sequencing Platform"/>
            <person name="Earl A."/>
            <person name="Ward D."/>
            <person name="Feldgarden M."/>
            <person name="Gevers D."/>
            <person name="Courvalin P."/>
            <person name="Lambert T."/>
            <person name="Walker B."/>
            <person name="Young S.K."/>
            <person name="Zeng Q."/>
            <person name="Gargeya S."/>
            <person name="Fitzgerald M."/>
            <person name="Haas B."/>
            <person name="Abouelleil A."/>
            <person name="Alvarado L."/>
            <person name="Arachchi H.M."/>
            <person name="Berlin A.M."/>
            <person name="Chapman S.B."/>
            <person name="Dewar J."/>
            <person name="Goldberg J."/>
            <person name="Griggs A."/>
            <person name="Gujja S."/>
            <person name="Hansen M."/>
            <person name="Howarth C."/>
            <person name="Imamovic A."/>
            <person name="Larimer J."/>
            <person name="McCowan C."/>
            <person name="Murphy C."/>
            <person name="Neiman D."/>
            <person name="Pearson M."/>
            <person name="Priest M."/>
            <person name="Roberts A."/>
            <person name="Saif S."/>
            <person name="Shea T."/>
            <person name="Sisk P."/>
            <person name="Sykes S."/>
            <person name="Wortman J."/>
            <person name="Nusbaum C."/>
            <person name="Birren B."/>
        </authorList>
    </citation>
    <scope>NUCLEOTIDE SEQUENCE [LARGE SCALE GENOMIC DNA]</scope>
    <source>
        <strain evidence="2 3">209318</strain>
    </source>
</reference>
<evidence type="ECO:0000256" key="1">
    <source>
        <dbReference type="SAM" id="Phobius"/>
    </source>
</evidence>
<evidence type="ECO:0000313" key="3">
    <source>
        <dbReference type="Proteomes" id="UP000013097"/>
    </source>
</evidence>
<dbReference type="RefSeq" id="WP_002599255.1">
    <property type="nucleotide sequence ID" value="NZ_KB850958.1"/>
</dbReference>
<keyword evidence="1" id="KW-1133">Transmembrane helix</keyword>